<feature type="domain" description="Disease resistance N-terminal" evidence="4">
    <location>
        <begin position="8"/>
        <end position="60"/>
    </location>
</feature>
<evidence type="ECO:0000259" key="4">
    <source>
        <dbReference type="Pfam" id="PF18052"/>
    </source>
</evidence>
<dbReference type="GO" id="GO:0000166">
    <property type="term" value="F:nucleotide binding"/>
    <property type="evidence" value="ECO:0007669"/>
    <property type="project" value="UniProtKB-KW"/>
</dbReference>
<name>L0P0X6_LUPAN</name>
<keyword evidence="2" id="KW-0547">Nucleotide-binding</keyword>
<proteinExistence type="predicted"/>
<dbReference type="Pfam" id="PF18052">
    <property type="entry name" value="Rx_N"/>
    <property type="match status" value="1"/>
</dbReference>
<feature type="non-terminal residue" evidence="5">
    <location>
        <position position="64"/>
    </location>
</feature>
<dbReference type="InterPro" id="IPR041118">
    <property type="entry name" value="Rx_N"/>
</dbReference>
<evidence type="ECO:0000313" key="5">
    <source>
        <dbReference type="EMBL" id="CCH47239.1"/>
    </source>
</evidence>
<keyword evidence="3" id="KW-0611">Plant defense</keyword>
<evidence type="ECO:0000256" key="1">
    <source>
        <dbReference type="ARBA" id="ARBA00022737"/>
    </source>
</evidence>
<sequence length="64" mass="7278">MAEALLLTVLKSLSTFIQQEAAMYWSVHQQAEKLNRYLTEIRAVLLDAEEQQVTNNAVKLACLQ</sequence>
<accession>L0P0X6</accession>
<protein>
    <recommendedName>
        <fullName evidence="4">Disease resistance N-terminal domain-containing protein</fullName>
    </recommendedName>
</protein>
<dbReference type="GO" id="GO:0006952">
    <property type="term" value="P:defense response"/>
    <property type="evidence" value="ECO:0007669"/>
    <property type="project" value="UniProtKB-KW"/>
</dbReference>
<dbReference type="Gene3D" id="1.20.5.4130">
    <property type="match status" value="1"/>
</dbReference>
<dbReference type="EMBL" id="HE804812">
    <property type="protein sequence ID" value="CCH47239.1"/>
    <property type="molecule type" value="Genomic_DNA"/>
</dbReference>
<evidence type="ECO:0000256" key="3">
    <source>
        <dbReference type="ARBA" id="ARBA00022821"/>
    </source>
</evidence>
<keyword evidence="1" id="KW-0677">Repeat</keyword>
<organism evidence="5">
    <name type="scientific">Lupinus angustifolius</name>
    <name type="common">Narrow-leaved blue lupine</name>
    <dbReference type="NCBI Taxonomy" id="3871"/>
    <lineage>
        <taxon>Eukaryota</taxon>
        <taxon>Viridiplantae</taxon>
        <taxon>Streptophyta</taxon>
        <taxon>Embryophyta</taxon>
        <taxon>Tracheophyta</taxon>
        <taxon>Spermatophyta</taxon>
        <taxon>Magnoliopsida</taxon>
        <taxon>eudicotyledons</taxon>
        <taxon>Gunneridae</taxon>
        <taxon>Pentapetalae</taxon>
        <taxon>rosids</taxon>
        <taxon>fabids</taxon>
        <taxon>Fabales</taxon>
        <taxon>Fabaceae</taxon>
        <taxon>Papilionoideae</taxon>
        <taxon>50 kb inversion clade</taxon>
        <taxon>genistoids sensu lato</taxon>
        <taxon>core genistoids</taxon>
        <taxon>Genisteae</taxon>
        <taxon>Lupinus</taxon>
    </lineage>
</organism>
<reference evidence="5" key="1">
    <citation type="journal article" date="2013" name="BMC Genomics">
        <title>Comparative genomics of Lupinus angustifolius gene-rich regions: BAC library exploration, genetic mapping and cytogenetics.</title>
        <authorList>
            <person name="Ksiazkiewicz M."/>
            <person name="Wyrwa K."/>
            <person name="Szczepaniak A."/>
            <person name="Rychel S."/>
            <person name="Majcherkiewicz K."/>
            <person name="Przysiecka L."/>
            <person name="Karlowski W."/>
            <person name="Wolko B."/>
            <person name="Naganowska B."/>
        </authorList>
    </citation>
    <scope>NUCLEOTIDE SEQUENCE</scope>
</reference>
<evidence type="ECO:0000256" key="2">
    <source>
        <dbReference type="ARBA" id="ARBA00022741"/>
    </source>
</evidence>
<dbReference type="AlphaFoldDB" id="L0P0X6"/>